<organism evidence="3">
    <name type="scientific">Schistosoma curassoni</name>
    <dbReference type="NCBI Taxonomy" id="6186"/>
    <lineage>
        <taxon>Eukaryota</taxon>
        <taxon>Metazoa</taxon>
        <taxon>Spiralia</taxon>
        <taxon>Lophotrochozoa</taxon>
        <taxon>Platyhelminthes</taxon>
        <taxon>Trematoda</taxon>
        <taxon>Digenea</taxon>
        <taxon>Strigeidida</taxon>
        <taxon>Schistosomatoidea</taxon>
        <taxon>Schistosomatidae</taxon>
        <taxon>Schistosoma</taxon>
    </lineage>
</organism>
<dbReference type="WBParaSite" id="SCUD_0001369101-mRNA-1">
    <property type="protein sequence ID" value="SCUD_0001369101-mRNA-1"/>
    <property type="gene ID" value="SCUD_0001369101"/>
</dbReference>
<gene>
    <name evidence="1" type="ORF">SCUD_LOCUS13688</name>
</gene>
<keyword evidence="2" id="KW-1185">Reference proteome</keyword>
<accession>A0A183KF94</accession>
<proteinExistence type="predicted"/>
<evidence type="ECO:0000313" key="2">
    <source>
        <dbReference type="Proteomes" id="UP000279833"/>
    </source>
</evidence>
<dbReference type="AlphaFoldDB" id="A0A183KF94"/>
<dbReference type="EMBL" id="UZAK01036074">
    <property type="protein sequence ID" value="VDP53702.1"/>
    <property type="molecule type" value="Genomic_DNA"/>
</dbReference>
<protein>
    <submittedName>
        <fullName evidence="3">Transposase</fullName>
    </submittedName>
</protein>
<reference evidence="1 2" key="2">
    <citation type="submission" date="2018-11" db="EMBL/GenBank/DDBJ databases">
        <authorList>
            <consortium name="Pathogen Informatics"/>
        </authorList>
    </citation>
    <scope>NUCLEOTIDE SEQUENCE [LARGE SCALE GENOMIC DNA]</scope>
    <source>
        <strain evidence="1">Dakar</strain>
        <strain evidence="2">Dakar, Senegal</strain>
    </source>
</reference>
<reference evidence="3" key="1">
    <citation type="submission" date="2016-06" db="UniProtKB">
        <authorList>
            <consortium name="WormBaseParasite"/>
        </authorList>
    </citation>
    <scope>IDENTIFICATION</scope>
</reference>
<dbReference type="Proteomes" id="UP000279833">
    <property type="component" value="Unassembled WGS sequence"/>
</dbReference>
<name>A0A183KF94_9TREM</name>
<evidence type="ECO:0000313" key="1">
    <source>
        <dbReference type="EMBL" id="VDP53702.1"/>
    </source>
</evidence>
<evidence type="ECO:0000313" key="3">
    <source>
        <dbReference type="WBParaSite" id="SCUD_0001369101-mRNA-1"/>
    </source>
</evidence>
<sequence>MSINPDIRFPSSKFRKQHLEREKAVNRTFLALAVYAWPCESIT</sequence>